<dbReference type="Proteomes" id="UP000604046">
    <property type="component" value="Unassembled WGS sequence"/>
</dbReference>
<evidence type="ECO:0000313" key="2">
    <source>
        <dbReference type="Proteomes" id="UP000604046"/>
    </source>
</evidence>
<sequence>MLQYFSDDPGVGLPIKFYLISGAWLASEQEFLGLVLRMEVWALESLRRGGRMEAATFSSVEGVVHRFMSMALDFVRSLAEDMSLMFRAPNYVPRELTPAGAADTNEHLAEGSPWTVDVFRDSLDGLTLKPEFLSMLLQMPAPLSHAPLHPDFKVCESLSEVIPVPLGTSAEFLDEFGGWAHRDVTGAHRRDASPLQLLQAATSRGTRLSNLFISVQVSPYLLTPKPFCGAKLTLYDPSHCLVERKWAGYFFHLNPMPPFNVSVVYVGRPLGPGADLPSFEVHHVPVPSMDTQWNSLVPASAKAVLPCEGTAGLLSSPHEPAVGFCNCWEHDFRKQSPQHL</sequence>
<keyword evidence="2" id="KW-1185">Reference proteome</keyword>
<reference evidence="1" key="1">
    <citation type="submission" date="2021-02" db="EMBL/GenBank/DDBJ databases">
        <authorList>
            <person name="Dougan E. K."/>
            <person name="Rhodes N."/>
            <person name="Thang M."/>
            <person name="Chan C."/>
        </authorList>
    </citation>
    <scope>NUCLEOTIDE SEQUENCE</scope>
</reference>
<organism evidence="1 2">
    <name type="scientific">Symbiodinium natans</name>
    <dbReference type="NCBI Taxonomy" id="878477"/>
    <lineage>
        <taxon>Eukaryota</taxon>
        <taxon>Sar</taxon>
        <taxon>Alveolata</taxon>
        <taxon>Dinophyceae</taxon>
        <taxon>Suessiales</taxon>
        <taxon>Symbiodiniaceae</taxon>
        <taxon>Symbiodinium</taxon>
    </lineage>
</organism>
<protein>
    <submittedName>
        <fullName evidence="1">Uncharacterized protein</fullName>
    </submittedName>
</protein>
<accession>A0A812J6K2</accession>
<proteinExistence type="predicted"/>
<gene>
    <name evidence="1" type="ORF">SNAT2548_LOCUS5761</name>
</gene>
<evidence type="ECO:0000313" key="1">
    <source>
        <dbReference type="EMBL" id="CAE7198732.1"/>
    </source>
</evidence>
<comment type="caution">
    <text evidence="1">The sequence shown here is derived from an EMBL/GenBank/DDBJ whole genome shotgun (WGS) entry which is preliminary data.</text>
</comment>
<dbReference type="EMBL" id="CAJNDS010000372">
    <property type="protein sequence ID" value="CAE7198732.1"/>
    <property type="molecule type" value="Genomic_DNA"/>
</dbReference>
<dbReference type="AlphaFoldDB" id="A0A812J6K2"/>
<dbReference type="OrthoDB" id="423738at2759"/>
<name>A0A812J6K2_9DINO</name>